<sequence length="115" mass="13907">MKQDSDYYEHFYGDLEPYVHYWPIKHDLSDLLETVRWAKRNDATMQEVARNGQEFARKNLDPANIMCYHVRLLQEYSQLLRSKPKITDDFDLVEHPKQTHPCKCNKRKKPLREEL</sequence>
<evidence type="ECO:0000313" key="3">
    <source>
        <dbReference type="Proteomes" id="UP000735302"/>
    </source>
</evidence>
<dbReference type="Proteomes" id="UP000735302">
    <property type="component" value="Unassembled WGS sequence"/>
</dbReference>
<dbReference type="PANTHER" id="PTHR12203:SF122">
    <property type="entry name" value="GLYCOSYL TRANSFERASE CAP10 DOMAIN-CONTAINING PROTEIN"/>
    <property type="match status" value="1"/>
</dbReference>
<reference evidence="2 3" key="1">
    <citation type="journal article" date="2021" name="Elife">
        <title>Chloroplast acquisition without the gene transfer in kleptoplastic sea slugs, Plakobranchus ocellatus.</title>
        <authorList>
            <person name="Maeda T."/>
            <person name="Takahashi S."/>
            <person name="Yoshida T."/>
            <person name="Shimamura S."/>
            <person name="Takaki Y."/>
            <person name="Nagai Y."/>
            <person name="Toyoda A."/>
            <person name="Suzuki Y."/>
            <person name="Arimoto A."/>
            <person name="Ishii H."/>
            <person name="Satoh N."/>
            <person name="Nishiyama T."/>
            <person name="Hasebe M."/>
            <person name="Maruyama T."/>
            <person name="Minagawa J."/>
            <person name="Obokata J."/>
            <person name="Shigenobu S."/>
        </authorList>
    </citation>
    <scope>NUCLEOTIDE SEQUENCE [LARGE SCALE GENOMIC DNA]</scope>
</reference>
<protein>
    <submittedName>
        <fullName evidence="2">Kdel motif-containing protein 1</fullName>
    </submittedName>
</protein>
<dbReference type="AlphaFoldDB" id="A0AAV4AHI2"/>
<dbReference type="InterPro" id="IPR006598">
    <property type="entry name" value="CAP10"/>
</dbReference>
<dbReference type="InterPro" id="IPR051091">
    <property type="entry name" value="O-Glucosyltr/Glycosyltrsf_90"/>
</dbReference>
<dbReference type="PANTHER" id="PTHR12203">
    <property type="entry name" value="KDEL LYS-ASP-GLU-LEU CONTAINING - RELATED"/>
    <property type="match status" value="1"/>
</dbReference>
<dbReference type="GO" id="GO:0046527">
    <property type="term" value="F:glucosyltransferase activity"/>
    <property type="evidence" value="ECO:0007669"/>
    <property type="project" value="TreeGrafter"/>
</dbReference>
<gene>
    <name evidence="2" type="ORF">PoB_003240900</name>
</gene>
<evidence type="ECO:0000259" key="1">
    <source>
        <dbReference type="Pfam" id="PF05686"/>
    </source>
</evidence>
<keyword evidence="3" id="KW-1185">Reference proteome</keyword>
<name>A0AAV4AHI2_9GAST</name>
<proteinExistence type="predicted"/>
<accession>A0AAV4AHI2</accession>
<evidence type="ECO:0000313" key="2">
    <source>
        <dbReference type="EMBL" id="GFO05904.1"/>
    </source>
</evidence>
<dbReference type="Pfam" id="PF05686">
    <property type="entry name" value="Glyco_transf_90"/>
    <property type="match status" value="1"/>
</dbReference>
<feature type="domain" description="Glycosyl transferase CAP10" evidence="1">
    <location>
        <begin position="2"/>
        <end position="108"/>
    </location>
</feature>
<dbReference type="GO" id="GO:0012505">
    <property type="term" value="C:endomembrane system"/>
    <property type="evidence" value="ECO:0007669"/>
    <property type="project" value="TreeGrafter"/>
</dbReference>
<organism evidence="2 3">
    <name type="scientific">Plakobranchus ocellatus</name>
    <dbReference type="NCBI Taxonomy" id="259542"/>
    <lineage>
        <taxon>Eukaryota</taxon>
        <taxon>Metazoa</taxon>
        <taxon>Spiralia</taxon>
        <taxon>Lophotrochozoa</taxon>
        <taxon>Mollusca</taxon>
        <taxon>Gastropoda</taxon>
        <taxon>Heterobranchia</taxon>
        <taxon>Euthyneura</taxon>
        <taxon>Panpulmonata</taxon>
        <taxon>Sacoglossa</taxon>
        <taxon>Placobranchoidea</taxon>
        <taxon>Plakobranchidae</taxon>
        <taxon>Plakobranchus</taxon>
    </lineage>
</organism>
<dbReference type="EMBL" id="BLXT01003755">
    <property type="protein sequence ID" value="GFO05904.1"/>
    <property type="molecule type" value="Genomic_DNA"/>
</dbReference>
<comment type="caution">
    <text evidence="2">The sequence shown here is derived from an EMBL/GenBank/DDBJ whole genome shotgun (WGS) entry which is preliminary data.</text>
</comment>